<dbReference type="FunCoup" id="F7GCC5">
    <property type="interactions" value="44"/>
</dbReference>
<dbReference type="Proteomes" id="UP000002279">
    <property type="component" value="Chromosome 1"/>
</dbReference>
<dbReference type="SUPFAM" id="SSF50022">
    <property type="entry name" value="ISP domain"/>
    <property type="match status" value="1"/>
</dbReference>
<keyword evidence="7" id="KW-0411">Iron-sulfur</keyword>
<keyword evidence="6" id="KW-0408">Iron</keyword>
<evidence type="ECO:0000256" key="8">
    <source>
        <dbReference type="ARBA" id="ARBA00034078"/>
    </source>
</evidence>
<keyword evidence="3" id="KW-0479">Metal-binding</keyword>
<name>F7GCC5_ORNAN</name>
<accession>F7GCC5</accession>
<evidence type="ECO:0000313" key="11">
    <source>
        <dbReference type="Ensembl" id="ENSOANP00000014655.4"/>
    </source>
</evidence>
<dbReference type="GeneTree" id="ENSGT00390000018225"/>
<dbReference type="HOGENOM" id="CLU_113767_2_0_1"/>
<reference evidence="11" key="3">
    <citation type="submission" date="2025-09" db="UniProtKB">
        <authorList>
            <consortium name="Ensembl"/>
        </authorList>
    </citation>
    <scope>IDENTIFICATION</scope>
    <source>
        <strain evidence="11">Glennie</strain>
    </source>
</reference>
<dbReference type="InParanoid" id="F7GCC5"/>
<evidence type="ECO:0000256" key="1">
    <source>
        <dbReference type="ARBA" id="ARBA00022553"/>
    </source>
</evidence>
<keyword evidence="4" id="KW-0677">Repeat</keyword>
<evidence type="ECO:0000259" key="10">
    <source>
        <dbReference type="PROSITE" id="PS51296"/>
    </source>
</evidence>
<dbReference type="GO" id="GO:0051537">
    <property type="term" value="F:2 iron, 2 sulfur cluster binding"/>
    <property type="evidence" value="ECO:0000318"/>
    <property type="project" value="GO_Central"/>
</dbReference>
<dbReference type="AlphaFoldDB" id="F7GCC5"/>
<keyword evidence="1" id="KW-0597">Phosphoprotein</keyword>
<evidence type="ECO:0000256" key="4">
    <source>
        <dbReference type="ARBA" id="ARBA00022737"/>
    </source>
</evidence>
<evidence type="ECO:0000256" key="6">
    <source>
        <dbReference type="ARBA" id="ARBA00023004"/>
    </source>
</evidence>
<dbReference type="PANTHER" id="PTHR21496">
    <property type="entry name" value="FERREDOXIN-RELATED"/>
    <property type="match status" value="1"/>
</dbReference>
<dbReference type="Pfam" id="PF22543">
    <property type="entry name" value="Rieske_4"/>
    <property type="match status" value="1"/>
</dbReference>
<dbReference type="FunFam" id="2.102.10.10:FF:000009">
    <property type="entry name" value="Rieske Fe-S domain containing"/>
    <property type="match status" value="1"/>
</dbReference>
<reference evidence="11" key="2">
    <citation type="submission" date="2025-08" db="UniProtKB">
        <authorList>
            <consortium name="Ensembl"/>
        </authorList>
    </citation>
    <scope>IDENTIFICATION</scope>
    <source>
        <strain evidence="11">Glennie</strain>
    </source>
</reference>
<dbReference type="Bgee" id="ENSOANG00000009206">
    <property type="expression patterns" value="Expressed in endometrium and 8 other cell types or tissues"/>
</dbReference>
<evidence type="ECO:0000256" key="7">
    <source>
        <dbReference type="ARBA" id="ARBA00023014"/>
    </source>
</evidence>
<dbReference type="Ensembl" id="ENSOANT00000014658.4">
    <property type="protein sequence ID" value="ENSOANP00000014655.4"/>
    <property type="gene ID" value="ENSOANG00000009206.4"/>
</dbReference>
<dbReference type="PANTHER" id="PTHR21496:SF0">
    <property type="entry name" value="RIESKE DOMAIN-CONTAINING PROTEIN"/>
    <property type="match status" value="1"/>
</dbReference>
<dbReference type="InterPro" id="IPR054716">
    <property type="entry name" value="Sol_Rieske_ferrdox_dom"/>
</dbReference>
<dbReference type="OMA" id="SAVPKWC"/>
<organism evidence="11 12">
    <name type="scientific">Ornithorhynchus anatinus</name>
    <name type="common">Duckbill platypus</name>
    <dbReference type="NCBI Taxonomy" id="9258"/>
    <lineage>
        <taxon>Eukaryota</taxon>
        <taxon>Metazoa</taxon>
        <taxon>Chordata</taxon>
        <taxon>Craniata</taxon>
        <taxon>Vertebrata</taxon>
        <taxon>Euteleostomi</taxon>
        <taxon>Mammalia</taxon>
        <taxon>Monotremata</taxon>
        <taxon>Ornithorhynchidae</taxon>
        <taxon>Ornithorhynchus</taxon>
    </lineage>
</organism>
<feature type="domain" description="Rieske" evidence="10">
    <location>
        <begin position="18"/>
        <end position="132"/>
    </location>
</feature>
<sequence>MDRQSSDQDSVTPEDYSPVCVGREADIKKSERITSMVHNREVVVFYHNGEFHAMDIRCYHAGGPLHLGEIEDFNGQSCIVCPWHKYKITLATGEGIYQSINPKNPSAIPKWCSKGVKQRIHTVTVKNGNVYVTLSDTSIRTQQ</sequence>
<evidence type="ECO:0000256" key="3">
    <source>
        <dbReference type="ARBA" id="ARBA00022723"/>
    </source>
</evidence>
<keyword evidence="12" id="KW-1185">Reference proteome</keyword>
<evidence type="ECO:0000313" key="12">
    <source>
        <dbReference type="Proteomes" id="UP000002279"/>
    </source>
</evidence>
<comment type="cofactor">
    <cofactor evidence="8">
        <name>[2Fe-2S] cluster</name>
        <dbReference type="ChEBI" id="CHEBI:190135"/>
    </cofactor>
</comment>
<dbReference type="PROSITE" id="PS51296">
    <property type="entry name" value="RIESKE"/>
    <property type="match status" value="1"/>
</dbReference>
<evidence type="ECO:0000256" key="9">
    <source>
        <dbReference type="ARBA" id="ARBA00071952"/>
    </source>
</evidence>
<evidence type="ECO:0000256" key="2">
    <source>
        <dbReference type="ARBA" id="ARBA00022714"/>
    </source>
</evidence>
<keyword evidence="5" id="KW-0007">Acetylation</keyword>
<dbReference type="InterPro" id="IPR017941">
    <property type="entry name" value="Rieske_2Fe-2S"/>
</dbReference>
<gene>
    <name evidence="11" type="primary">RFESD</name>
</gene>
<evidence type="ECO:0000256" key="5">
    <source>
        <dbReference type="ARBA" id="ARBA00022990"/>
    </source>
</evidence>
<dbReference type="Gene3D" id="2.102.10.10">
    <property type="entry name" value="Rieske [2Fe-2S] iron-sulphur domain"/>
    <property type="match status" value="1"/>
</dbReference>
<dbReference type="eggNOG" id="ENOG502S06W">
    <property type="taxonomic scope" value="Eukaryota"/>
</dbReference>
<keyword evidence="2" id="KW-0001">2Fe-2S</keyword>
<dbReference type="GO" id="GO:0046872">
    <property type="term" value="F:metal ion binding"/>
    <property type="evidence" value="ECO:0007669"/>
    <property type="project" value="UniProtKB-KW"/>
</dbReference>
<dbReference type="CDD" id="cd03467">
    <property type="entry name" value="Rieske"/>
    <property type="match status" value="1"/>
</dbReference>
<proteinExistence type="predicted"/>
<reference evidence="11 12" key="1">
    <citation type="journal article" date="2008" name="Nature">
        <title>Genome analysis of the platypus reveals unique signatures of evolution.</title>
        <authorList>
            <person name="Warren W.C."/>
            <person name="Hillier L.W."/>
            <person name="Marshall Graves J.A."/>
            <person name="Birney E."/>
            <person name="Ponting C.P."/>
            <person name="Grutzner F."/>
            <person name="Belov K."/>
            <person name="Miller W."/>
            <person name="Clarke L."/>
            <person name="Chinwalla A.T."/>
            <person name="Yang S.P."/>
            <person name="Heger A."/>
            <person name="Locke D.P."/>
            <person name="Miethke P."/>
            <person name="Waters P.D."/>
            <person name="Veyrunes F."/>
            <person name="Fulton L."/>
            <person name="Fulton B."/>
            <person name="Graves T."/>
            <person name="Wallis J."/>
            <person name="Puente X.S."/>
            <person name="Lopez-Otin C."/>
            <person name="Ordonez G.R."/>
            <person name="Eichler E.E."/>
            <person name="Chen L."/>
            <person name="Cheng Z."/>
            <person name="Deakin J.E."/>
            <person name="Alsop A."/>
            <person name="Thompson K."/>
            <person name="Kirby P."/>
            <person name="Papenfuss A.T."/>
            <person name="Wakefield M.J."/>
            <person name="Olender T."/>
            <person name="Lancet D."/>
            <person name="Huttley G.A."/>
            <person name="Smit A.F."/>
            <person name="Pask A."/>
            <person name="Temple-Smith P."/>
            <person name="Batzer M.A."/>
            <person name="Walker J.A."/>
            <person name="Konkel M.K."/>
            <person name="Harris R.S."/>
            <person name="Whittington C.M."/>
            <person name="Wong E.S."/>
            <person name="Gemmell N.J."/>
            <person name="Buschiazzo E."/>
            <person name="Vargas Jentzsch I.M."/>
            <person name="Merkel A."/>
            <person name="Schmitz J."/>
            <person name="Zemann A."/>
            <person name="Churakov G."/>
            <person name="Kriegs J.O."/>
            <person name="Brosius J."/>
            <person name="Murchison E.P."/>
            <person name="Sachidanandam R."/>
            <person name="Smith C."/>
            <person name="Hannon G.J."/>
            <person name="Tsend-Ayush E."/>
            <person name="McMillan D."/>
            <person name="Attenborough R."/>
            <person name="Rens W."/>
            <person name="Ferguson-Smith M."/>
            <person name="Lefevre C.M."/>
            <person name="Sharp J.A."/>
            <person name="Nicholas K.R."/>
            <person name="Ray D.A."/>
            <person name="Kube M."/>
            <person name="Reinhardt R."/>
            <person name="Pringle T.H."/>
            <person name="Taylor J."/>
            <person name="Jones R.C."/>
            <person name="Nixon B."/>
            <person name="Dacheux J.L."/>
            <person name="Niwa H."/>
            <person name="Sekita Y."/>
            <person name="Huang X."/>
            <person name="Stark A."/>
            <person name="Kheradpour P."/>
            <person name="Kellis M."/>
            <person name="Flicek P."/>
            <person name="Chen Y."/>
            <person name="Webber C."/>
            <person name="Hardison R."/>
            <person name="Nelson J."/>
            <person name="Hallsworth-Pepin K."/>
            <person name="Delehaunty K."/>
            <person name="Markovic C."/>
            <person name="Minx P."/>
            <person name="Feng Y."/>
            <person name="Kremitzki C."/>
            <person name="Mitreva M."/>
            <person name="Glasscock J."/>
            <person name="Wylie T."/>
            <person name="Wohldmann P."/>
            <person name="Thiru P."/>
            <person name="Nhan M.N."/>
            <person name="Pohl C.S."/>
            <person name="Smith S.M."/>
            <person name="Hou S."/>
            <person name="Nefedov M."/>
            <person name="de Jong P.J."/>
            <person name="Renfree M.B."/>
            <person name="Mardis E.R."/>
            <person name="Wilson R.K."/>
        </authorList>
    </citation>
    <scope>NUCLEOTIDE SEQUENCE [LARGE SCALE GENOMIC DNA]</scope>
    <source>
        <strain evidence="11 12">Glennie</strain>
    </source>
</reference>
<dbReference type="InterPro" id="IPR036922">
    <property type="entry name" value="Rieske_2Fe-2S_sf"/>
</dbReference>
<protein>
    <recommendedName>
        <fullName evidence="9 10">Rieske domain-containing protein</fullName>
    </recommendedName>
</protein>